<evidence type="ECO:0008006" key="3">
    <source>
        <dbReference type="Google" id="ProtNLM"/>
    </source>
</evidence>
<protein>
    <recommendedName>
        <fullName evidence="3">Secreted protein</fullName>
    </recommendedName>
</protein>
<sequence>METPLLPPSNLAPRCPVVFGIAASSLSCYCLQDLLCRRRQFEQNRREEATVVVVHRSHRQGSLVTSPPHHHAFEFNNTIISL</sequence>
<name>A0ABU6XCY3_9FABA</name>
<gene>
    <name evidence="1" type="ORF">PIB30_037776</name>
</gene>
<accession>A0ABU6XCY3</accession>
<evidence type="ECO:0000313" key="2">
    <source>
        <dbReference type="Proteomes" id="UP001341840"/>
    </source>
</evidence>
<dbReference type="EMBL" id="JASCZI010211640">
    <property type="protein sequence ID" value="MED6195419.1"/>
    <property type="molecule type" value="Genomic_DNA"/>
</dbReference>
<dbReference type="Proteomes" id="UP001341840">
    <property type="component" value="Unassembled WGS sequence"/>
</dbReference>
<reference evidence="1 2" key="1">
    <citation type="journal article" date="2023" name="Plants (Basel)">
        <title>Bridging the Gap: Combining Genomics and Transcriptomics Approaches to Understand Stylosanthes scabra, an Orphan Legume from the Brazilian Caatinga.</title>
        <authorList>
            <person name="Ferreira-Neto J.R.C."/>
            <person name="da Silva M.D."/>
            <person name="Binneck E."/>
            <person name="de Melo N.F."/>
            <person name="da Silva R.H."/>
            <person name="de Melo A.L.T.M."/>
            <person name="Pandolfi V."/>
            <person name="Bustamante F.O."/>
            <person name="Brasileiro-Vidal A.C."/>
            <person name="Benko-Iseppon A.M."/>
        </authorList>
    </citation>
    <scope>NUCLEOTIDE SEQUENCE [LARGE SCALE GENOMIC DNA]</scope>
    <source>
        <tissue evidence="1">Leaves</tissue>
    </source>
</reference>
<proteinExistence type="predicted"/>
<comment type="caution">
    <text evidence="1">The sequence shown here is derived from an EMBL/GenBank/DDBJ whole genome shotgun (WGS) entry which is preliminary data.</text>
</comment>
<organism evidence="1 2">
    <name type="scientific">Stylosanthes scabra</name>
    <dbReference type="NCBI Taxonomy" id="79078"/>
    <lineage>
        <taxon>Eukaryota</taxon>
        <taxon>Viridiplantae</taxon>
        <taxon>Streptophyta</taxon>
        <taxon>Embryophyta</taxon>
        <taxon>Tracheophyta</taxon>
        <taxon>Spermatophyta</taxon>
        <taxon>Magnoliopsida</taxon>
        <taxon>eudicotyledons</taxon>
        <taxon>Gunneridae</taxon>
        <taxon>Pentapetalae</taxon>
        <taxon>rosids</taxon>
        <taxon>fabids</taxon>
        <taxon>Fabales</taxon>
        <taxon>Fabaceae</taxon>
        <taxon>Papilionoideae</taxon>
        <taxon>50 kb inversion clade</taxon>
        <taxon>dalbergioids sensu lato</taxon>
        <taxon>Dalbergieae</taxon>
        <taxon>Pterocarpus clade</taxon>
        <taxon>Stylosanthes</taxon>
    </lineage>
</organism>
<evidence type="ECO:0000313" key="1">
    <source>
        <dbReference type="EMBL" id="MED6195419.1"/>
    </source>
</evidence>
<keyword evidence="2" id="KW-1185">Reference proteome</keyword>